<dbReference type="PANTHER" id="PTHR10110:SF86">
    <property type="entry name" value="SODIUM_HYDROGEN EXCHANGER 7"/>
    <property type="match status" value="1"/>
</dbReference>
<keyword evidence="7" id="KW-0406">Ion transport</keyword>
<evidence type="ECO:0000313" key="13">
    <source>
        <dbReference type="EMBL" id="NYJ18707.1"/>
    </source>
</evidence>
<keyword evidence="6" id="KW-0915">Sodium</keyword>
<evidence type="ECO:0000256" key="8">
    <source>
        <dbReference type="ARBA" id="ARBA00023136"/>
    </source>
</evidence>
<dbReference type="GO" id="GO:0098719">
    <property type="term" value="P:sodium ion import across plasma membrane"/>
    <property type="evidence" value="ECO:0007669"/>
    <property type="project" value="TreeGrafter"/>
</dbReference>
<dbReference type="AlphaFoldDB" id="A0A7Z0ED27"/>
<dbReference type="Proteomes" id="UP000537260">
    <property type="component" value="Unassembled WGS sequence"/>
</dbReference>
<feature type="transmembrane region" description="Helical" evidence="11">
    <location>
        <begin position="54"/>
        <end position="74"/>
    </location>
</feature>
<evidence type="ECO:0000313" key="14">
    <source>
        <dbReference type="Proteomes" id="UP000537260"/>
    </source>
</evidence>
<dbReference type="GO" id="GO:0005886">
    <property type="term" value="C:plasma membrane"/>
    <property type="evidence" value="ECO:0007669"/>
    <property type="project" value="UniProtKB-SubCell"/>
</dbReference>
<proteinExistence type="predicted"/>
<accession>A0A7Z0ED27</accession>
<evidence type="ECO:0000256" key="10">
    <source>
        <dbReference type="SAM" id="MobiDB-lite"/>
    </source>
</evidence>
<dbReference type="Pfam" id="PF00999">
    <property type="entry name" value="Na_H_Exchanger"/>
    <property type="match status" value="2"/>
</dbReference>
<dbReference type="Gene3D" id="6.10.140.1330">
    <property type="match status" value="1"/>
</dbReference>
<keyword evidence="8 11" id="KW-0472">Membrane</keyword>
<feature type="transmembrane region" description="Helical" evidence="11">
    <location>
        <begin position="80"/>
        <end position="104"/>
    </location>
</feature>
<evidence type="ECO:0000256" key="11">
    <source>
        <dbReference type="SAM" id="Phobius"/>
    </source>
</evidence>
<gene>
    <name evidence="13" type="ORF">HNR05_000498</name>
</gene>
<evidence type="ECO:0000256" key="1">
    <source>
        <dbReference type="ARBA" id="ARBA00004651"/>
    </source>
</evidence>
<feature type="transmembrane region" description="Helical" evidence="11">
    <location>
        <begin position="300"/>
        <end position="326"/>
    </location>
</feature>
<evidence type="ECO:0000256" key="6">
    <source>
        <dbReference type="ARBA" id="ARBA00023053"/>
    </source>
</evidence>
<dbReference type="GO" id="GO:0051453">
    <property type="term" value="P:regulation of intracellular pH"/>
    <property type="evidence" value="ECO:0007669"/>
    <property type="project" value="TreeGrafter"/>
</dbReference>
<feature type="transmembrane region" description="Helical" evidence="11">
    <location>
        <begin position="27"/>
        <end position="45"/>
    </location>
</feature>
<protein>
    <submittedName>
        <fullName evidence="13">CPA1 family monovalent cation:H+ antiporter</fullName>
    </submittedName>
</protein>
<organism evidence="13 14">
    <name type="scientific">Glaciibacter psychrotolerans</name>
    <dbReference type="NCBI Taxonomy" id="670054"/>
    <lineage>
        <taxon>Bacteria</taxon>
        <taxon>Bacillati</taxon>
        <taxon>Actinomycetota</taxon>
        <taxon>Actinomycetes</taxon>
        <taxon>Micrococcales</taxon>
        <taxon>Microbacteriaceae</taxon>
        <taxon>Glaciibacter</taxon>
    </lineage>
</organism>
<evidence type="ECO:0000256" key="2">
    <source>
        <dbReference type="ARBA" id="ARBA00022448"/>
    </source>
</evidence>
<dbReference type="InterPro" id="IPR006153">
    <property type="entry name" value="Cation/H_exchanger_TM"/>
</dbReference>
<keyword evidence="5 11" id="KW-1133">Transmembrane helix</keyword>
<dbReference type="InterPro" id="IPR018422">
    <property type="entry name" value="Cation/H_exchanger_CPA1"/>
</dbReference>
<keyword evidence="2" id="KW-0813">Transport</keyword>
<dbReference type="PANTHER" id="PTHR10110">
    <property type="entry name" value="SODIUM/HYDROGEN EXCHANGER"/>
    <property type="match status" value="1"/>
</dbReference>
<dbReference type="GO" id="GO:0015385">
    <property type="term" value="F:sodium:proton antiporter activity"/>
    <property type="evidence" value="ECO:0007669"/>
    <property type="project" value="InterPro"/>
</dbReference>
<sequence length="552" mass="57293">MDILIVVVLGLLAIAVASMLSTRLGVAAPLLLVVAGIAVSLLPFVPTVQIDPEWILAGVLPPLLYSASVSMPAMDFRREFGAIGGLSVVLVVISATVLGLFFAWVIPGIGIWWGIALGAIVSPTDAVATSIVKKVGVTPRVVSILEGEGLLNDATALVLLRTAIAGTAASVSFGGVLGTFVFAVAVAAVIGYLIGRLNLALRSRVSDATVNTVLSFTVPFLASIPAEALGASGLVAAVVAGLVTGHRAPRVLSARNRLSDSVNWRTVELVLEGTIFLLMGLELTAIVGDVYRDNAGIGSAILIAAAALGLTILVRAAYVAPLLAWLRARARRSEHLKPRLAEFTARLHNPVPPAAEATDGRPPGNRRDGLSGSLVPSPSRVERMRTRVRRASADIDYLLAAPLGWREGTIVVWAGMRGAVTLAAAQTLPAETPNRSLLIFIAFVVAAASLLIQGGTLRRVVGLVKPATGSNREAEAVERSGILDLLFDAAKSVPTGLALAAKPQALAVIEAQRRALLDARDDGLFSAGALRNALAVLDADQIRLELRGGSAG</sequence>
<feature type="domain" description="Cation/H+ exchanger transmembrane" evidence="12">
    <location>
        <begin position="12"/>
        <end position="327"/>
    </location>
</feature>
<comment type="subcellular location">
    <subcellularLocation>
        <location evidence="1">Cell membrane</location>
        <topology evidence="1">Multi-pass membrane protein</topology>
    </subcellularLocation>
</comment>
<evidence type="ECO:0000256" key="3">
    <source>
        <dbReference type="ARBA" id="ARBA00022475"/>
    </source>
</evidence>
<dbReference type="GO" id="GO:0015386">
    <property type="term" value="F:potassium:proton antiporter activity"/>
    <property type="evidence" value="ECO:0007669"/>
    <property type="project" value="TreeGrafter"/>
</dbReference>
<keyword evidence="9" id="KW-0739">Sodium transport</keyword>
<name>A0A7Z0ED27_9MICO</name>
<feature type="region of interest" description="Disordered" evidence="10">
    <location>
        <begin position="350"/>
        <end position="377"/>
    </location>
</feature>
<evidence type="ECO:0000256" key="7">
    <source>
        <dbReference type="ARBA" id="ARBA00023065"/>
    </source>
</evidence>
<evidence type="ECO:0000256" key="4">
    <source>
        <dbReference type="ARBA" id="ARBA00022692"/>
    </source>
</evidence>
<evidence type="ECO:0000256" key="9">
    <source>
        <dbReference type="ARBA" id="ARBA00023201"/>
    </source>
</evidence>
<keyword evidence="3" id="KW-1003">Cell membrane</keyword>
<feature type="transmembrane region" description="Helical" evidence="11">
    <location>
        <begin position="436"/>
        <end position="457"/>
    </location>
</feature>
<feature type="transmembrane region" description="Helical" evidence="11">
    <location>
        <begin position="168"/>
        <end position="193"/>
    </location>
</feature>
<dbReference type="RefSeq" id="WP_179577578.1">
    <property type="nucleotide sequence ID" value="NZ_JACCFM010000001.1"/>
</dbReference>
<evidence type="ECO:0000259" key="12">
    <source>
        <dbReference type="Pfam" id="PF00999"/>
    </source>
</evidence>
<feature type="transmembrane region" description="Helical" evidence="11">
    <location>
        <begin position="228"/>
        <end position="248"/>
    </location>
</feature>
<dbReference type="EMBL" id="JACCFM010000001">
    <property type="protein sequence ID" value="NYJ18707.1"/>
    <property type="molecule type" value="Genomic_DNA"/>
</dbReference>
<comment type="caution">
    <text evidence="13">The sequence shown here is derived from an EMBL/GenBank/DDBJ whole genome shotgun (WGS) entry which is preliminary data.</text>
</comment>
<keyword evidence="14" id="KW-1185">Reference proteome</keyword>
<feature type="transmembrane region" description="Helical" evidence="11">
    <location>
        <begin position="111"/>
        <end position="132"/>
    </location>
</feature>
<feature type="transmembrane region" description="Helical" evidence="11">
    <location>
        <begin position="269"/>
        <end position="288"/>
    </location>
</feature>
<feature type="domain" description="Cation/H+ exchanger transmembrane" evidence="12">
    <location>
        <begin position="402"/>
        <end position="461"/>
    </location>
</feature>
<reference evidence="13 14" key="1">
    <citation type="submission" date="2020-07" db="EMBL/GenBank/DDBJ databases">
        <title>Sequencing the genomes of 1000 actinobacteria strains.</title>
        <authorList>
            <person name="Klenk H.-P."/>
        </authorList>
    </citation>
    <scope>NUCLEOTIDE SEQUENCE [LARGE SCALE GENOMIC DNA]</scope>
    <source>
        <strain evidence="13 14">LI1</strain>
    </source>
</reference>
<evidence type="ECO:0000256" key="5">
    <source>
        <dbReference type="ARBA" id="ARBA00022989"/>
    </source>
</evidence>
<keyword evidence="4 11" id="KW-0812">Transmembrane</keyword>